<feature type="domain" description="GP-PDE" evidence="2">
    <location>
        <begin position="31"/>
        <end position="271"/>
    </location>
</feature>
<dbReference type="CDD" id="cd08556">
    <property type="entry name" value="GDPD"/>
    <property type="match status" value="1"/>
</dbReference>
<reference evidence="3 4" key="1">
    <citation type="submission" date="2023-03" db="EMBL/GenBank/DDBJ databases">
        <title>Paludisphaera mucosa sp. nov. a novel planctomycete from northern fen.</title>
        <authorList>
            <person name="Ivanova A."/>
        </authorList>
    </citation>
    <scope>NUCLEOTIDE SEQUENCE [LARGE SCALE GENOMIC DNA]</scope>
    <source>
        <strain evidence="3 4">Pla2</strain>
    </source>
</reference>
<accession>A0ABT6FJ46</accession>
<protein>
    <submittedName>
        <fullName evidence="3">Glycerophosphodiester phosphodiesterase</fullName>
    </submittedName>
</protein>
<keyword evidence="1" id="KW-0732">Signal</keyword>
<dbReference type="InterPro" id="IPR017946">
    <property type="entry name" value="PLC-like_Pdiesterase_TIM-brl"/>
</dbReference>
<keyword evidence="4" id="KW-1185">Reference proteome</keyword>
<dbReference type="RefSeq" id="WP_277863700.1">
    <property type="nucleotide sequence ID" value="NZ_JARRAG010000002.1"/>
</dbReference>
<evidence type="ECO:0000313" key="4">
    <source>
        <dbReference type="Proteomes" id="UP001216907"/>
    </source>
</evidence>
<feature type="signal peptide" evidence="1">
    <location>
        <begin position="1"/>
        <end position="21"/>
    </location>
</feature>
<comment type="caution">
    <text evidence="3">The sequence shown here is derived from an EMBL/GenBank/DDBJ whole genome shotgun (WGS) entry which is preliminary data.</text>
</comment>
<gene>
    <name evidence="3" type="ORF">PZE19_26965</name>
</gene>
<dbReference type="PANTHER" id="PTHR46211">
    <property type="entry name" value="GLYCEROPHOSPHORYL DIESTER PHOSPHODIESTERASE"/>
    <property type="match status" value="1"/>
</dbReference>
<evidence type="ECO:0000313" key="3">
    <source>
        <dbReference type="EMBL" id="MDG3007420.1"/>
    </source>
</evidence>
<dbReference type="Gene3D" id="3.20.20.190">
    <property type="entry name" value="Phosphatidylinositol (PI) phosphodiesterase"/>
    <property type="match status" value="1"/>
</dbReference>
<dbReference type="PROSITE" id="PS51704">
    <property type="entry name" value="GP_PDE"/>
    <property type="match status" value="1"/>
</dbReference>
<proteinExistence type="predicted"/>
<feature type="chain" id="PRO_5047020154" evidence="1">
    <location>
        <begin position="22"/>
        <end position="276"/>
    </location>
</feature>
<dbReference type="SUPFAM" id="SSF51695">
    <property type="entry name" value="PLC-like phosphodiesterases"/>
    <property type="match status" value="1"/>
</dbReference>
<dbReference type="Pfam" id="PF03009">
    <property type="entry name" value="GDPD"/>
    <property type="match status" value="1"/>
</dbReference>
<dbReference type="Proteomes" id="UP001216907">
    <property type="component" value="Unassembled WGS sequence"/>
</dbReference>
<sequence length="276" mass="30168">MPRSSLCRLLLALGLATSPRAEDGPQQFLENGVTAHRGNSSEHPENTMPALASGLESGADWVELDIFRTKDGQLVVTHDETTGRVGDRDLVVVESTYDQLKTVDVATEFRRREGLTLAQLPPLATPRLEDVLRLAMAQRRARVSIQPKMDCVREAVALVKALGAEAWVGFNDGDLGYMSEVKRLAPGIPVFWDRPAGWDVDADLRIARERGFEALVVNHAGLTTGKVARIHAAGLSAGAWTVQEADLMRKLLGMGVDRIYTGRPRLLLDVKKSLSP</sequence>
<evidence type="ECO:0000259" key="2">
    <source>
        <dbReference type="PROSITE" id="PS51704"/>
    </source>
</evidence>
<evidence type="ECO:0000256" key="1">
    <source>
        <dbReference type="SAM" id="SignalP"/>
    </source>
</evidence>
<dbReference type="InterPro" id="IPR030395">
    <property type="entry name" value="GP_PDE_dom"/>
</dbReference>
<organism evidence="3 4">
    <name type="scientific">Paludisphaera mucosa</name>
    <dbReference type="NCBI Taxonomy" id="3030827"/>
    <lineage>
        <taxon>Bacteria</taxon>
        <taxon>Pseudomonadati</taxon>
        <taxon>Planctomycetota</taxon>
        <taxon>Planctomycetia</taxon>
        <taxon>Isosphaerales</taxon>
        <taxon>Isosphaeraceae</taxon>
        <taxon>Paludisphaera</taxon>
    </lineage>
</organism>
<dbReference type="EMBL" id="JARRAG010000002">
    <property type="protein sequence ID" value="MDG3007420.1"/>
    <property type="molecule type" value="Genomic_DNA"/>
</dbReference>
<dbReference type="PANTHER" id="PTHR46211:SF14">
    <property type="entry name" value="GLYCEROPHOSPHODIESTER PHOSPHODIESTERASE"/>
    <property type="match status" value="1"/>
</dbReference>
<name>A0ABT6FJ46_9BACT</name>